<proteinExistence type="predicted"/>
<comment type="caution">
    <text evidence="1">The sequence shown here is derived from an EMBL/GenBank/DDBJ whole genome shotgun (WGS) entry which is preliminary data.</text>
</comment>
<dbReference type="RefSeq" id="WP_380930828.1">
    <property type="nucleotide sequence ID" value="NZ_JBHUGS010000004.1"/>
</dbReference>
<gene>
    <name evidence="1" type="ORF">ACFSGX_13950</name>
</gene>
<dbReference type="InterPro" id="IPR008767">
    <property type="entry name" value="Phage_SPP1_head-tail_adaptor"/>
</dbReference>
<dbReference type="Proteomes" id="UP001597400">
    <property type="component" value="Unassembled WGS sequence"/>
</dbReference>
<evidence type="ECO:0000313" key="2">
    <source>
        <dbReference type="Proteomes" id="UP001597400"/>
    </source>
</evidence>
<protein>
    <submittedName>
        <fullName evidence="1">Head-tail adaptor protein</fullName>
    </submittedName>
</protein>
<sequence>MLIDARHLDRQITFQRKVAATGFASAGTERWEDVATGVWAQVRELLPSRAEKVADGLSIANRPARIRLRWRDDITADMRILHGTRVMQIIAGPVELGRRDGIELMVEDYSTTGGSS</sequence>
<dbReference type="InterPro" id="IPR038666">
    <property type="entry name" value="SSP1_head-tail_sf"/>
</dbReference>
<organism evidence="1 2">
    <name type="scientific">Sphingomonas arantia</name>
    <dbReference type="NCBI Taxonomy" id="1460676"/>
    <lineage>
        <taxon>Bacteria</taxon>
        <taxon>Pseudomonadati</taxon>
        <taxon>Pseudomonadota</taxon>
        <taxon>Alphaproteobacteria</taxon>
        <taxon>Sphingomonadales</taxon>
        <taxon>Sphingomonadaceae</taxon>
        <taxon>Sphingomonas</taxon>
    </lineage>
</organism>
<dbReference type="Pfam" id="PF05521">
    <property type="entry name" value="Phage_HCP"/>
    <property type="match status" value="1"/>
</dbReference>
<dbReference type="EMBL" id="JBHUGS010000004">
    <property type="protein sequence ID" value="MFD1951872.1"/>
    <property type="molecule type" value="Genomic_DNA"/>
</dbReference>
<reference evidence="2" key="1">
    <citation type="journal article" date="2019" name="Int. J. Syst. Evol. Microbiol.">
        <title>The Global Catalogue of Microorganisms (GCM) 10K type strain sequencing project: providing services to taxonomists for standard genome sequencing and annotation.</title>
        <authorList>
            <consortium name="The Broad Institute Genomics Platform"/>
            <consortium name="The Broad Institute Genome Sequencing Center for Infectious Disease"/>
            <person name="Wu L."/>
            <person name="Ma J."/>
        </authorList>
    </citation>
    <scope>NUCLEOTIDE SEQUENCE [LARGE SCALE GENOMIC DNA]</scope>
    <source>
        <strain evidence="2">CGMCC 1.12702</strain>
    </source>
</reference>
<keyword evidence="2" id="KW-1185">Reference proteome</keyword>
<evidence type="ECO:0000313" key="1">
    <source>
        <dbReference type="EMBL" id="MFD1951872.1"/>
    </source>
</evidence>
<accession>A0ABW4TYX5</accession>
<name>A0ABW4TYX5_9SPHN</name>
<dbReference type="Gene3D" id="2.40.10.270">
    <property type="entry name" value="Bacteriophage SPP1 head-tail adaptor protein"/>
    <property type="match status" value="1"/>
</dbReference>